<dbReference type="AlphaFoldDB" id="A0A8J2MHQ8"/>
<dbReference type="OrthoDB" id="7289984at2759"/>
<gene>
    <name evidence="1" type="ORF">CJOHNSTONI_LOCUS184</name>
</gene>
<evidence type="ECO:0000313" key="2">
    <source>
        <dbReference type="Proteomes" id="UP000746747"/>
    </source>
</evidence>
<feature type="non-terminal residue" evidence="1">
    <location>
        <position position="1"/>
    </location>
</feature>
<dbReference type="EMBL" id="CAKAEH010000043">
    <property type="protein sequence ID" value="CAG9529619.1"/>
    <property type="molecule type" value="Genomic_DNA"/>
</dbReference>
<comment type="caution">
    <text evidence="1">The sequence shown here is derived from an EMBL/GenBank/DDBJ whole genome shotgun (WGS) entry which is preliminary data.</text>
</comment>
<proteinExistence type="predicted"/>
<sequence length="129" mass="14593">HAATESPEEQARVTIAINYNGTKQCHPGYVNTDTTSHHNPPTIEEGADTPTYLATLEGNDGPTGRLKIARDCKGSMWRGKRTKIKCGKGARLKIHDQWLIVSWSRNWNICSRDISYRFTTKKVFTDAFR</sequence>
<dbReference type="Proteomes" id="UP000746747">
    <property type="component" value="Unassembled WGS sequence"/>
</dbReference>
<reference evidence="1" key="1">
    <citation type="submission" date="2021-09" db="EMBL/GenBank/DDBJ databases">
        <authorList>
            <consortium name="Pathogen Informatics"/>
        </authorList>
    </citation>
    <scope>NUCLEOTIDE SEQUENCE</scope>
</reference>
<evidence type="ECO:0000313" key="1">
    <source>
        <dbReference type="EMBL" id="CAG9529619.1"/>
    </source>
</evidence>
<organism evidence="1 2">
    <name type="scientific">Cercopithifilaria johnstoni</name>
    <dbReference type="NCBI Taxonomy" id="2874296"/>
    <lineage>
        <taxon>Eukaryota</taxon>
        <taxon>Metazoa</taxon>
        <taxon>Ecdysozoa</taxon>
        <taxon>Nematoda</taxon>
        <taxon>Chromadorea</taxon>
        <taxon>Rhabditida</taxon>
        <taxon>Spirurina</taxon>
        <taxon>Spiruromorpha</taxon>
        <taxon>Filarioidea</taxon>
        <taxon>Onchocercidae</taxon>
        <taxon>Cercopithifilaria</taxon>
    </lineage>
</organism>
<name>A0A8J2MHQ8_9BILA</name>
<accession>A0A8J2MHQ8</accession>
<keyword evidence="2" id="KW-1185">Reference proteome</keyword>
<dbReference type="Gene3D" id="3.40.50.720">
    <property type="entry name" value="NAD(P)-binding Rossmann-like Domain"/>
    <property type="match status" value="1"/>
</dbReference>
<protein>
    <submittedName>
        <fullName evidence="1">Uncharacterized protein</fullName>
    </submittedName>
</protein>